<organism evidence="4 5">
    <name type="scientific">Yersinia intermedia</name>
    <dbReference type="NCBI Taxonomy" id="631"/>
    <lineage>
        <taxon>Bacteria</taxon>
        <taxon>Pseudomonadati</taxon>
        <taxon>Pseudomonadota</taxon>
        <taxon>Gammaproteobacteria</taxon>
        <taxon>Enterobacterales</taxon>
        <taxon>Yersiniaceae</taxon>
        <taxon>Yersinia</taxon>
    </lineage>
</organism>
<dbReference type="RefSeq" id="WP_050074463.1">
    <property type="nucleotide sequence ID" value="NZ_CPZJ01000019.1"/>
</dbReference>
<proteinExistence type="predicted"/>
<feature type="region of interest" description="Disordered" evidence="1">
    <location>
        <begin position="628"/>
        <end position="651"/>
    </location>
</feature>
<feature type="compositionally biased region" description="Basic and acidic residues" evidence="1">
    <location>
        <begin position="631"/>
        <end position="642"/>
    </location>
</feature>
<evidence type="ECO:0000256" key="1">
    <source>
        <dbReference type="SAM" id="MobiDB-lite"/>
    </source>
</evidence>
<reference evidence="4 5" key="1">
    <citation type="submission" date="2015-03" db="EMBL/GenBank/DDBJ databases">
        <authorList>
            <person name="Murphy D."/>
        </authorList>
    </citation>
    <scope>NUCLEOTIDE SEQUENCE [LARGE SCALE GENOMIC DNA]</scope>
    <source>
        <strain evidence="4 5">BR165/97</strain>
    </source>
</reference>
<evidence type="ECO:0000313" key="5">
    <source>
        <dbReference type="Proteomes" id="UP000038750"/>
    </source>
</evidence>
<dbReference type="Pfam" id="PF03432">
    <property type="entry name" value="Relaxase"/>
    <property type="match status" value="1"/>
</dbReference>
<sequence>MIPIVPEKRRDGRSSFIQLVSYLTLRDEVKPDMPISPDNPYIRPSRSKAAIFDRLIDYLDRKASVEDQTVLAMFDDGTQQIKSGNVVCETNCFSLETASAEMNAVAMQNTRCMDAVYHCILSWREEDTPTDEQIFDSARYCLKQLGMADHQYVVAVHRDTDNVHCHIAANRVNPKSYRAANLYNDVDTLHKACRHLEMKHGFTPDNGAWKVNGSHQVVRSENDFKSIPRKAKQLEYYADSESLFSYATGECRQRIGEIVAGDNPSWNAIHTELIRAGLELKPKGEGLAIYSREDESLPPIKASSLHPDLTLYCLEETLGKFEPSPEIVMLTDDNDNIIHSNYKREFIYEPRLHARDNTARIDRRLARADAREDLKARYQAYKSAWIKPKLEGGTLKQRYQHVAKRFAWQKARARIAIGDPLLRKLTYHIIEVERMKAIAALRIAVKAEKKVFNANPENRRLSYRAWVEQQALNHDQAAIAQLRGWSYRLKRANKTPPLSENGIRCAAADDCRPFNLEGYDTQINRDGVIQYRHDGIVQVQDRGERIEIANPFISDGQHIAGAMTIAEEKSGEVMVFEGSRTFVNQACGLVGWFNEGGEKPLPLSDPQQRILAGYEVDRQASYSEILQPKSGADKLHELEQGHKPQGGYRPQ</sequence>
<feature type="domain" description="TraI-like middle" evidence="3">
    <location>
        <begin position="230"/>
        <end position="323"/>
    </location>
</feature>
<evidence type="ECO:0000313" key="4">
    <source>
        <dbReference type="EMBL" id="CNG48805.1"/>
    </source>
</evidence>
<dbReference type="OrthoDB" id="279005at2"/>
<feature type="domain" description="MobA/VirD2-like nuclease" evidence="2">
    <location>
        <begin position="83"/>
        <end position="201"/>
    </location>
</feature>
<gene>
    <name evidence="4" type="primary">traI</name>
    <name evidence="4" type="ORF">ERS008530_03887</name>
</gene>
<dbReference type="EMBL" id="CPZJ01000019">
    <property type="protein sequence ID" value="CNG48805.1"/>
    <property type="molecule type" value="Genomic_DNA"/>
</dbReference>
<dbReference type="Pfam" id="PF22863">
    <property type="entry name" value="TraI_middle"/>
    <property type="match status" value="1"/>
</dbReference>
<protein>
    <submittedName>
        <fullName evidence="4">Conjugal transfer relaxase TraI</fullName>
    </submittedName>
</protein>
<name>A0A0T9MUJ9_YERIN</name>
<dbReference type="InterPro" id="IPR049751">
    <property type="entry name" value="TraI/MobA_relaxases"/>
</dbReference>
<dbReference type="InterPro" id="IPR054462">
    <property type="entry name" value="TraI_M"/>
</dbReference>
<evidence type="ECO:0000259" key="2">
    <source>
        <dbReference type="Pfam" id="PF03432"/>
    </source>
</evidence>
<evidence type="ECO:0000259" key="3">
    <source>
        <dbReference type="Pfam" id="PF22863"/>
    </source>
</evidence>
<accession>A0A0T9MUJ9</accession>
<dbReference type="InterPro" id="IPR005094">
    <property type="entry name" value="Endonuclease_MobA/VirD2"/>
</dbReference>
<dbReference type="AlphaFoldDB" id="A0A0T9MUJ9"/>
<dbReference type="NCBIfam" id="NF041893">
    <property type="entry name" value="TraI_MobP_relax"/>
    <property type="match status" value="1"/>
</dbReference>
<dbReference type="Proteomes" id="UP000038750">
    <property type="component" value="Unassembled WGS sequence"/>
</dbReference>